<evidence type="ECO:0000256" key="1">
    <source>
        <dbReference type="ARBA" id="ARBA00000085"/>
    </source>
</evidence>
<dbReference type="GO" id="GO:0004673">
    <property type="term" value="F:protein histidine kinase activity"/>
    <property type="evidence" value="ECO:0007669"/>
    <property type="project" value="UniProtKB-EC"/>
</dbReference>
<dbReference type="CDD" id="cd00082">
    <property type="entry name" value="HisKA"/>
    <property type="match status" value="1"/>
</dbReference>
<dbReference type="RefSeq" id="WP_149892902.1">
    <property type="nucleotide sequence ID" value="NZ_JBHUFA010000004.1"/>
</dbReference>
<dbReference type="PANTHER" id="PTHR45436">
    <property type="entry name" value="SENSOR HISTIDINE KINASE YKOH"/>
    <property type="match status" value="1"/>
</dbReference>
<evidence type="ECO:0000256" key="4">
    <source>
        <dbReference type="ARBA" id="ARBA00022679"/>
    </source>
</evidence>
<evidence type="ECO:0000313" key="11">
    <source>
        <dbReference type="Proteomes" id="UP001597327"/>
    </source>
</evidence>
<evidence type="ECO:0000256" key="7">
    <source>
        <dbReference type="ARBA" id="ARBA00022989"/>
    </source>
</evidence>
<dbReference type="Proteomes" id="UP001597327">
    <property type="component" value="Unassembled WGS sequence"/>
</dbReference>
<dbReference type="InterPro" id="IPR013727">
    <property type="entry name" value="2CSK_N"/>
</dbReference>
<feature type="transmembrane region" description="Helical" evidence="8">
    <location>
        <begin position="17"/>
        <end position="40"/>
    </location>
</feature>
<organism evidence="10 11">
    <name type="scientific">Roseibium aestuarii</name>
    <dbReference type="NCBI Taxonomy" id="2600299"/>
    <lineage>
        <taxon>Bacteria</taxon>
        <taxon>Pseudomonadati</taxon>
        <taxon>Pseudomonadota</taxon>
        <taxon>Alphaproteobacteria</taxon>
        <taxon>Hyphomicrobiales</taxon>
        <taxon>Stappiaceae</taxon>
        <taxon>Roseibium</taxon>
    </lineage>
</organism>
<feature type="transmembrane region" description="Helical" evidence="8">
    <location>
        <begin position="172"/>
        <end position="191"/>
    </location>
</feature>
<keyword evidence="7 8" id="KW-1133">Transmembrane helix</keyword>
<reference evidence="11" key="1">
    <citation type="journal article" date="2019" name="Int. J. Syst. Evol. Microbiol.">
        <title>The Global Catalogue of Microorganisms (GCM) 10K type strain sequencing project: providing services to taxonomists for standard genome sequencing and annotation.</title>
        <authorList>
            <consortium name="The Broad Institute Genomics Platform"/>
            <consortium name="The Broad Institute Genome Sequencing Center for Infectious Disease"/>
            <person name="Wu L."/>
            <person name="Ma J."/>
        </authorList>
    </citation>
    <scope>NUCLEOTIDE SEQUENCE [LARGE SCALE GENOMIC DNA]</scope>
    <source>
        <strain evidence="11">JCM 3369</strain>
    </source>
</reference>
<dbReference type="InterPro" id="IPR036097">
    <property type="entry name" value="HisK_dim/P_sf"/>
</dbReference>
<keyword evidence="4 10" id="KW-0808">Transferase</keyword>
<gene>
    <name evidence="10" type="ORF">ACFSC7_11770</name>
</gene>
<evidence type="ECO:0000259" key="9">
    <source>
        <dbReference type="PROSITE" id="PS50109"/>
    </source>
</evidence>
<evidence type="ECO:0000256" key="3">
    <source>
        <dbReference type="ARBA" id="ARBA00022553"/>
    </source>
</evidence>
<feature type="domain" description="Histidine kinase" evidence="9">
    <location>
        <begin position="251"/>
        <end position="463"/>
    </location>
</feature>
<proteinExistence type="predicted"/>
<dbReference type="PROSITE" id="PS50109">
    <property type="entry name" value="HIS_KIN"/>
    <property type="match status" value="1"/>
</dbReference>
<keyword evidence="5 8" id="KW-0812">Transmembrane</keyword>
<dbReference type="Gene3D" id="3.30.565.10">
    <property type="entry name" value="Histidine kinase-like ATPase, C-terminal domain"/>
    <property type="match status" value="1"/>
</dbReference>
<dbReference type="EC" id="2.7.13.3" evidence="2"/>
<dbReference type="PANTHER" id="PTHR45436:SF1">
    <property type="entry name" value="SENSOR PROTEIN QSEC"/>
    <property type="match status" value="1"/>
</dbReference>
<evidence type="ECO:0000256" key="6">
    <source>
        <dbReference type="ARBA" id="ARBA00022777"/>
    </source>
</evidence>
<dbReference type="Pfam" id="PF08521">
    <property type="entry name" value="2CSK_N"/>
    <property type="match status" value="1"/>
</dbReference>
<dbReference type="SUPFAM" id="SSF55874">
    <property type="entry name" value="ATPase domain of HSP90 chaperone/DNA topoisomerase II/histidine kinase"/>
    <property type="match status" value="1"/>
</dbReference>
<evidence type="ECO:0000313" key="10">
    <source>
        <dbReference type="EMBL" id="MFD1696196.1"/>
    </source>
</evidence>
<comment type="catalytic activity">
    <reaction evidence="1">
        <text>ATP + protein L-histidine = ADP + protein N-phospho-L-histidine.</text>
        <dbReference type="EC" id="2.7.13.3"/>
    </reaction>
</comment>
<comment type="caution">
    <text evidence="10">The sequence shown here is derived from an EMBL/GenBank/DDBJ whole genome shotgun (WGS) entry which is preliminary data.</text>
</comment>
<dbReference type="CDD" id="cd00075">
    <property type="entry name" value="HATPase"/>
    <property type="match status" value="1"/>
</dbReference>
<name>A0ABW4JYD3_9HYPH</name>
<evidence type="ECO:0000256" key="5">
    <source>
        <dbReference type="ARBA" id="ARBA00022692"/>
    </source>
</evidence>
<evidence type="ECO:0000256" key="2">
    <source>
        <dbReference type="ARBA" id="ARBA00012438"/>
    </source>
</evidence>
<keyword evidence="8" id="KW-0472">Membrane</keyword>
<dbReference type="SMART" id="SM00387">
    <property type="entry name" value="HATPase_c"/>
    <property type="match status" value="1"/>
</dbReference>
<dbReference type="Pfam" id="PF02518">
    <property type="entry name" value="HATPase_c"/>
    <property type="match status" value="1"/>
</dbReference>
<dbReference type="InterPro" id="IPR036890">
    <property type="entry name" value="HATPase_C_sf"/>
</dbReference>
<dbReference type="Gene3D" id="1.10.287.130">
    <property type="match status" value="1"/>
</dbReference>
<dbReference type="InterPro" id="IPR005467">
    <property type="entry name" value="His_kinase_dom"/>
</dbReference>
<evidence type="ECO:0000256" key="8">
    <source>
        <dbReference type="SAM" id="Phobius"/>
    </source>
</evidence>
<keyword evidence="11" id="KW-1185">Reference proteome</keyword>
<accession>A0ABW4JYD3</accession>
<dbReference type="Pfam" id="PF00512">
    <property type="entry name" value="HisKA"/>
    <property type="match status" value="1"/>
</dbReference>
<dbReference type="InterPro" id="IPR003661">
    <property type="entry name" value="HisK_dim/P_dom"/>
</dbReference>
<dbReference type="SMART" id="SM00388">
    <property type="entry name" value="HisKA"/>
    <property type="match status" value="1"/>
</dbReference>
<dbReference type="InterPro" id="IPR003594">
    <property type="entry name" value="HATPase_dom"/>
</dbReference>
<keyword evidence="6 10" id="KW-0418">Kinase</keyword>
<sequence>MAERRAVLGTLSLTARVALGVLSILLIGIGIVSVAAFTYGREAAEEAYDRLLLGAANNIASAVSVQDGRLAVTLPVSAFQLLALAPEDRIGYRVIGVRGETLTGYGEISLPEARGRRGTPDYFDADFFGEPARFAVVSRRFAERTLNGTVNVIVGHTLRARNDLALDITRKALYVVAATGAAMMLLAAVVVRSALKPLERIAAELSRRDPHDLTPMNTRLPKDIAVMVEAANRFMHRLDRQMGSMRHLISDAAHQLRTPVAALRAQADLLAGEEDEGRRARIVERIHTRSVRLGRLLDQLLARALVVHRGESARRQWLDLRDVALDVCEEDDHSVLAPQSEVRLDLPPDPVPVLADPPSVHEALKNLLNNALTHGRAPVTVGAGMEDGKAVLWVRDCGNGPAPEILRGAGTRFNTPEGRMREGSSGLGLAIAHSVADAFGGRLVMEKDAGDGFRAVLVFDPAGEARS</sequence>
<dbReference type="InterPro" id="IPR050428">
    <property type="entry name" value="TCS_sensor_his_kinase"/>
</dbReference>
<dbReference type="SUPFAM" id="SSF47384">
    <property type="entry name" value="Homodimeric domain of signal transducing histidine kinase"/>
    <property type="match status" value="1"/>
</dbReference>
<keyword evidence="3" id="KW-0597">Phosphoprotein</keyword>
<protein>
    <recommendedName>
        <fullName evidence="2">histidine kinase</fullName>
        <ecNumber evidence="2">2.7.13.3</ecNumber>
    </recommendedName>
</protein>
<dbReference type="EMBL" id="JBHUFA010000004">
    <property type="protein sequence ID" value="MFD1696196.1"/>
    <property type="molecule type" value="Genomic_DNA"/>
</dbReference>